<dbReference type="Proteomes" id="UP000053029">
    <property type="component" value="Unassembled WGS sequence"/>
</dbReference>
<sequence length="580" mass="62273">MAAAIAPVELPTGRRSYYNTSIPPVDIHDPNWIPVLDSAAYKPPLSPTEKEVSTYQLPSASFSLFPAQANSPKPRPAVSHTYSKSSLAPESVASGSDSRSQSPQDSIEPLPSIGGPVQSSQDGTKGHNRQTTSTTAASSEEKISVHTESAGEMGSSSHSEEHEISSMMEEQELGYLPPPPEPVGEFMMNNSTRSSMVSTMTKKSTVLPPTSKYNRKHVASVAVNAGLPLVPSLPQTPHESPRIGPTLPTTTPIPQPLPSPKLPPPPEAPRSAELPQKLQPAKSTASERRQRALHSHPSNVSLRSQRNSSSDDAEVIPRPPSVRNKSRKSTDSRATTPRSTIYDSQLPTPAPTTPLPQLPPGAQIRRPSTREGNSQRAPQAPIDEPVPSTMASSFRPSEHSEMASFMTEKNTIICRRFDAVHVRLLLCLQDEISQLEKELLKVENPNSPGNASEKMTQKTRILRELRKVVAEYDHLFTTWSKMQANKASESTTRELKEWLAKPGTSIEAGLGINIQQDLQWLENTKDLSSIELGDKEGAGPTIDQEKASQGAGGGGEGGGGSGGSGGGGFMALFGCAGKRK</sequence>
<accession>A0A0D2ENE0</accession>
<dbReference type="OrthoDB" id="5416037at2759"/>
<proteinExistence type="predicted"/>
<dbReference type="GeneID" id="25310132"/>
<evidence type="ECO:0000256" key="1">
    <source>
        <dbReference type="SAM" id="MobiDB-lite"/>
    </source>
</evidence>
<dbReference type="InterPro" id="IPR046529">
    <property type="entry name" value="DUF6594"/>
</dbReference>
<feature type="region of interest" description="Disordered" evidence="1">
    <location>
        <begin position="227"/>
        <end position="402"/>
    </location>
</feature>
<name>A0A0D2ENE0_9EURO</name>
<dbReference type="HOGENOM" id="CLU_470901_0_0_1"/>
<feature type="compositionally biased region" description="Polar residues" evidence="1">
    <location>
        <begin position="332"/>
        <end position="343"/>
    </location>
</feature>
<feature type="compositionally biased region" description="Pro residues" evidence="1">
    <location>
        <begin position="348"/>
        <end position="359"/>
    </location>
</feature>
<feature type="domain" description="DUF6594" evidence="2">
    <location>
        <begin position="401"/>
        <end position="531"/>
    </location>
</feature>
<dbReference type="STRING" id="1442368.A0A0D2ENE0"/>
<feature type="region of interest" description="Disordered" evidence="1">
    <location>
        <begin position="531"/>
        <end position="566"/>
    </location>
</feature>
<dbReference type="VEuPathDB" id="FungiDB:Z517_10642"/>
<dbReference type="EMBL" id="KN846975">
    <property type="protein sequence ID" value="KIW75897.1"/>
    <property type="molecule type" value="Genomic_DNA"/>
</dbReference>
<feature type="compositionally biased region" description="Pro residues" evidence="1">
    <location>
        <begin position="251"/>
        <end position="268"/>
    </location>
</feature>
<feature type="compositionally biased region" description="Polar residues" evidence="1">
    <location>
        <begin position="296"/>
        <end position="310"/>
    </location>
</feature>
<organism evidence="3 4">
    <name type="scientific">Fonsecaea pedrosoi CBS 271.37</name>
    <dbReference type="NCBI Taxonomy" id="1442368"/>
    <lineage>
        <taxon>Eukaryota</taxon>
        <taxon>Fungi</taxon>
        <taxon>Dikarya</taxon>
        <taxon>Ascomycota</taxon>
        <taxon>Pezizomycotina</taxon>
        <taxon>Eurotiomycetes</taxon>
        <taxon>Chaetothyriomycetidae</taxon>
        <taxon>Chaetothyriales</taxon>
        <taxon>Herpotrichiellaceae</taxon>
        <taxon>Fonsecaea</taxon>
    </lineage>
</organism>
<feature type="region of interest" description="Disordered" evidence="1">
    <location>
        <begin position="193"/>
        <end position="212"/>
    </location>
</feature>
<feature type="region of interest" description="Disordered" evidence="1">
    <location>
        <begin position="65"/>
        <end position="188"/>
    </location>
</feature>
<feature type="compositionally biased region" description="Polar residues" evidence="1">
    <location>
        <begin position="80"/>
        <end position="105"/>
    </location>
</feature>
<evidence type="ECO:0000313" key="3">
    <source>
        <dbReference type="EMBL" id="KIW75897.1"/>
    </source>
</evidence>
<feature type="compositionally biased region" description="Low complexity" evidence="1">
    <location>
        <begin position="148"/>
        <end position="157"/>
    </location>
</feature>
<feature type="compositionally biased region" description="Low complexity" evidence="1">
    <location>
        <begin position="193"/>
        <end position="206"/>
    </location>
</feature>
<evidence type="ECO:0000259" key="2">
    <source>
        <dbReference type="Pfam" id="PF20237"/>
    </source>
</evidence>
<protein>
    <recommendedName>
        <fullName evidence="2">DUF6594 domain-containing protein</fullName>
    </recommendedName>
</protein>
<dbReference type="AlphaFoldDB" id="A0A0D2ENE0"/>
<dbReference type="Pfam" id="PF20237">
    <property type="entry name" value="DUF6594"/>
    <property type="match status" value="1"/>
</dbReference>
<reference evidence="3 4" key="1">
    <citation type="submission" date="2015-01" db="EMBL/GenBank/DDBJ databases">
        <title>The Genome Sequence of Fonsecaea pedrosoi CBS 271.37.</title>
        <authorList>
            <consortium name="The Broad Institute Genomics Platform"/>
            <person name="Cuomo C."/>
            <person name="de Hoog S."/>
            <person name="Gorbushina A."/>
            <person name="Stielow B."/>
            <person name="Teixiera M."/>
            <person name="Abouelleil A."/>
            <person name="Chapman S.B."/>
            <person name="Priest M."/>
            <person name="Young S.K."/>
            <person name="Wortman J."/>
            <person name="Nusbaum C."/>
            <person name="Birren B."/>
        </authorList>
    </citation>
    <scope>NUCLEOTIDE SEQUENCE [LARGE SCALE GENOMIC DNA]</scope>
    <source>
        <strain evidence="3 4">CBS 271.37</strain>
    </source>
</reference>
<keyword evidence="4" id="KW-1185">Reference proteome</keyword>
<feature type="compositionally biased region" description="Gly residues" evidence="1">
    <location>
        <begin position="550"/>
        <end position="566"/>
    </location>
</feature>
<evidence type="ECO:0000313" key="4">
    <source>
        <dbReference type="Proteomes" id="UP000053029"/>
    </source>
</evidence>
<dbReference type="RefSeq" id="XP_013279705.1">
    <property type="nucleotide sequence ID" value="XM_013424251.1"/>
</dbReference>
<gene>
    <name evidence="3" type="ORF">Z517_10642</name>
</gene>